<dbReference type="InterPro" id="IPR027385">
    <property type="entry name" value="Beta-barrel_OMP"/>
</dbReference>
<comment type="caution">
    <text evidence="4">The sequence shown here is derived from an EMBL/GenBank/DDBJ whole genome shotgun (WGS) entry which is preliminary data.</text>
</comment>
<sequence length="224" mass="24326">MVRNLAVGAVALLYLCAPGFAADMDPVEAEQLPEYVPSEAAKGWYLRGDATYAASDSVYDFTLLGEDTNNNRFGGGLGLGYRFNDWIRADLTGNFVASDSYDFDNGAVSISANHEMWSGLLTGYVDLGTFAGITPYLGAGAGVLYSRDDFSTNLAALDLDESQTKFAFSLTAGFGYRITDKMTADIGYQFLASPNTQYLNTEKLAIEDGVKLHQIKVGLRFDLY</sequence>
<dbReference type="AlphaFoldDB" id="A0A371XFN3"/>
<dbReference type="Proteomes" id="UP000262379">
    <property type="component" value="Unassembled WGS sequence"/>
</dbReference>
<dbReference type="EMBL" id="QURN01000006">
    <property type="protein sequence ID" value="RFC67993.1"/>
    <property type="molecule type" value="Genomic_DNA"/>
</dbReference>
<feature type="signal peptide" evidence="2">
    <location>
        <begin position="1"/>
        <end position="21"/>
    </location>
</feature>
<feature type="chain" id="PRO_5017068235" evidence="2">
    <location>
        <begin position="22"/>
        <end position="224"/>
    </location>
</feature>
<dbReference type="Gene3D" id="2.40.160.20">
    <property type="match status" value="1"/>
</dbReference>
<dbReference type="InterPro" id="IPR011250">
    <property type="entry name" value="OMP/PagP_B-barrel"/>
</dbReference>
<organism evidence="4 5">
    <name type="scientific">Mesorhizobium denitrificans</name>
    <dbReference type="NCBI Taxonomy" id="2294114"/>
    <lineage>
        <taxon>Bacteria</taxon>
        <taxon>Pseudomonadati</taxon>
        <taxon>Pseudomonadota</taxon>
        <taxon>Alphaproteobacteria</taxon>
        <taxon>Hyphomicrobiales</taxon>
        <taxon>Phyllobacteriaceae</taxon>
        <taxon>Mesorhizobium</taxon>
    </lineage>
</organism>
<keyword evidence="5" id="KW-1185">Reference proteome</keyword>
<evidence type="ECO:0000256" key="1">
    <source>
        <dbReference type="ARBA" id="ARBA00022729"/>
    </source>
</evidence>
<evidence type="ECO:0000313" key="4">
    <source>
        <dbReference type="EMBL" id="RFC67993.1"/>
    </source>
</evidence>
<dbReference type="Pfam" id="PF13505">
    <property type="entry name" value="OMP_b-brl"/>
    <property type="match status" value="1"/>
</dbReference>
<gene>
    <name evidence="4" type="ORF">DY251_09545</name>
</gene>
<evidence type="ECO:0000313" key="5">
    <source>
        <dbReference type="Proteomes" id="UP000262379"/>
    </source>
</evidence>
<dbReference type="RefSeq" id="WP_116623829.1">
    <property type="nucleotide sequence ID" value="NZ_QURN01000006.1"/>
</dbReference>
<dbReference type="SUPFAM" id="SSF56925">
    <property type="entry name" value="OMPA-like"/>
    <property type="match status" value="1"/>
</dbReference>
<accession>A0A371XFN3</accession>
<evidence type="ECO:0000256" key="2">
    <source>
        <dbReference type="SAM" id="SignalP"/>
    </source>
</evidence>
<reference evidence="5" key="1">
    <citation type="submission" date="2018-08" db="EMBL/GenBank/DDBJ databases">
        <authorList>
            <person name="Im W.T."/>
        </authorList>
    </citation>
    <scope>NUCLEOTIDE SEQUENCE [LARGE SCALE GENOMIC DNA]</scope>
    <source>
        <strain evidence="5">LA-28</strain>
    </source>
</reference>
<evidence type="ECO:0000259" key="3">
    <source>
        <dbReference type="Pfam" id="PF13505"/>
    </source>
</evidence>
<proteinExistence type="predicted"/>
<name>A0A371XFN3_9HYPH</name>
<keyword evidence="1 2" id="KW-0732">Signal</keyword>
<feature type="domain" description="Outer membrane protein beta-barrel" evidence="3">
    <location>
        <begin position="23"/>
        <end position="219"/>
    </location>
</feature>
<protein>
    <submittedName>
        <fullName evidence="4">Porin family protein</fullName>
    </submittedName>
</protein>